<dbReference type="EMBL" id="PGGS01000343">
    <property type="protein sequence ID" value="PNH04995.1"/>
    <property type="molecule type" value="Genomic_DNA"/>
</dbReference>
<dbReference type="PANTHER" id="PTHR44329:SF214">
    <property type="entry name" value="PROTEIN KINASE DOMAIN-CONTAINING PROTEIN"/>
    <property type="match status" value="1"/>
</dbReference>
<dbReference type="OrthoDB" id="530518at2759"/>
<organism evidence="1 2">
    <name type="scientific">Tetrabaena socialis</name>
    <dbReference type="NCBI Taxonomy" id="47790"/>
    <lineage>
        <taxon>Eukaryota</taxon>
        <taxon>Viridiplantae</taxon>
        <taxon>Chlorophyta</taxon>
        <taxon>core chlorophytes</taxon>
        <taxon>Chlorophyceae</taxon>
        <taxon>CS clade</taxon>
        <taxon>Chlamydomonadales</taxon>
        <taxon>Tetrabaenaceae</taxon>
        <taxon>Tetrabaena</taxon>
    </lineage>
</organism>
<comment type="caution">
    <text evidence="1">The sequence shown here is derived from an EMBL/GenBank/DDBJ whole genome shotgun (WGS) entry which is preliminary data.</text>
</comment>
<dbReference type="InterPro" id="IPR011009">
    <property type="entry name" value="Kinase-like_dom_sf"/>
</dbReference>
<evidence type="ECO:0000313" key="2">
    <source>
        <dbReference type="Proteomes" id="UP000236333"/>
    </source>
</evidence>
<evidence type="ECO:0000313" key="1">
    <source>
        <dbReference type="EMBL" id="PNH04995.1"/>
    </source>
</evidence>
<dbReference type="SUPFAM" id="SSF56112">
    <property type="entry name" value="Protein kinase-like (PK-like)"/>
    <property type="match status" value="1"/>
</dbReference>
<dbReference type="GO" id="GO:0004674">
    <property type="term" value="F:protein serine/threonine kinase activity"/>
    <property type="evidence" value="ECO:0007669"/>
    <property type="project" value="TreeGrafter"/>
</dbReference>
<dbReference type="AlphaFoldDB" id="A0A2J7ZXL6"/>
<sequence length="93" mass="10827">MKFASEAIGRGHNRFPGVLHETHIIMEFCDRGSLQVGVVTHNLRPKFPANCPEWYRNLSYRCWRKDPKARPPFTEVTKTLLSMLSDKAWKPLD</sequence>
<proteinExistence type="predicted"/>
<evidence type="ECO:0008006" key="3">
    <source>
        <dbReference type="Google" id="ProtNLM"/>
    </source>
</evidence>
<dbReference type="PANTHER" id="PTHR44329">
    <property type="entry name" value="SERINE/THREONINE-PROTEIN KINASE TNNI3K-RELATED"/>
    <property type="match status" value="1"/>
</dbReference>
<dbReference type="Gene3D" id="1.10.510.10">
    <property type="entry name" value="Transferase(Phosphotransferase) domain 1"/>
    <property type="match status" value="1"/>
</dbReference>
<protein>
    <recommendedName>
        <fullName evidence="3">Serine-threonine/tyrosine-protein kinase catalytic domain-containing protein</fullName>
    </recommendedName>
</protein>
<reference evidence="1 2" key="1">
    <citation type="journal article" date="2017" name="Mol. Biol. Evol.">
        <title>The 4-celled Tetrabaena socialis nuclear genome reveals the essential components for genetic control of cell number at the origin of multicellularity in the volvocine lineage.</title>
        <authorList>
            <person name="Featherston J."/>
            <person name="Arakaki Y."/>
            <person name="Hanschen E.R."/>
            <person name="Ferris P.J."/>
            <person name="Michod R.E."/>
            <person name="Olson B.J.S.C."/>
            <person name="Nozaki H."/>
            <person name="Durand P.M."/>
        </authorList>
    </citation>
    <scope>NUCLEOTIDE SEQUENCE [LARGE SCALE GENOMIC DNA]</scope>
    <source>
        <strain evidence="1 2">NIES-571</strain>
    </source>
</reference>
<gene>
    <name evidence="1" type="ORF">TSOC_008800</name>
</gene>
<dbReference type="InterPro" id="IPR051681">
    <property type="entry name" value="Ser/Thr_Kinases-Pseudokinases"/>
</dbReference>
<accession>A0A2J7ZXL6</accession>
<dbReference type="Proteomes" id="UP000236333">
    <property type="component" value="Unassembled WGS sequence"/>
</dbReference>
<name>A0A2J7ZXL6_9CHLO</name>
<keyword evidence="2" id="KW-1185">Reference proteome</keyword>